<dbReference type="EMBL" id="OZ034816">
    <property type="protein sequence ID" value="CAL1375729.1"/>
    <property type="molecule type" value="Genomic_DNA"/>
</dbReference>
<reference evidence="1 2" key="1">
    <citation type="submission" date="2024-04" db="EMBL/GenBank/DDBJ databases">
        <authorList>
            <person name="Fracassetti M."/>
        </authorList>
    </citation>
    <scope>NUCLEOTIDE SEQUENCE [LARGE SCALE GENOMIC DNA]</scope>
</reference>
<evidence type="ECO:0000313" key="2">
    <source>
        <dbReference type="Proteomes" id="UP001497516"/>
    </source>
</evidence>
<sequence>MVKYLKINGRTFGAGNNMTLETRVAKFLKGRPDEISFEFSSEQTDIEIFEELMKCAAGHGLLNLWVRGSREFMDLSGRSDTAFGSITHCGPSLEYLELEEFKFNRKRTFGQSCSGFRALTALYLIKCCFDFSRWKRLDPFAHFPALQRLTLIYCSCQIGDDDRPDETRCLEINGDQLFSLEIDQPVGFTEIKVSAEKLSRFTYKHQIPDNLRATEVSLNAQSLSWADIELLGYKRLVCDEQRKRWAQVYANLFHGLGNVLSLVVKFDTTKALFEASKLVRDQPSPFRKLESMTLRSEEEDLTVIPQYVMDYFFGSNESMNFIASPNVILISKR</sequence>
<accession>A0AAV2DQC1</accession>
<dbReference type="PANTHER" id="PTHR34145:SF28">
    <property type="entry name" value="F-BOX DOMAIN-CONTAINING PROTEIN"/>
    <property type="match status" value="1"/>
</dbReference>
<dbReference type="SUPFAM" id="SSF52047">
    <property type="entry name" value="RNI-like"/>
    <property type="match status" value="1"/>
</dbReference>
<dbReference type="Proteomes" id="UP001497516">
    <property type="component" value="Chromosome 3"/>
</dbReference>
<evidence type="ECO:0000313" key="1">
    <source>
        <dbReference type="EMBL" id="CAL1375729.1"/>
    </source>
</evidence>
<organism evidence="1 2">
    <name type="scientific">Linum trigynum</name>
    <dbReference type="NCBI Taxonomy" id="586398"/>
    <lineage>
        <taxon>Eukaryota</taxon>
        <taxon>Viridiplantae</taxon>
        <taxon>Streptophyta</taxon>
        <taxon>Embryophyta</taxon>
        <taxon>Tracheophyta</taxon>
        <taxon>Spermatophyta</taxon>
        <taxon>Magnoliopsida</taxon>
        <taxon>eudicotyledons</taxon>
        <taxon>Gunneridae</taxon>
        <taxon>Pentapetalae</taxon>
        <taxon>rosids</taxon>
        <taxon>fabids</taxon>
        <taxon>Malpighiales</taxon>
        <taxon>Linaceae</taxon>
        <taxon>Linum</taxon>
    </lineage>
</organism>
<name>A0AAV2DQC1_9ROSI</name>
<dbReference type="AlphaFoldDB" id="A0AAV2DQC1"/>
<protein>
    <submittedName>
        <fullName evidence="1">Uncharacterized protein</fullName>
    </submittedName>
</protein>
<dbReference type="InterPro" id="IPR053772">
    <property type="entry name" value="At1g61320/At1g61330-like"/>
</dbReference>
<proteinExistence type="predicted"/>
<keyword evidence="2" id="KW-1185">Reference proteome</keyword>
<dbReference type="PANTHER" id="PTHR34145">
    <property type="entry name" value="OS02G0105600 PROTEIN"/>
    <property type="match status" value="1"/>
</dbReference>
<gene>
    <name evidence="1" type="ORF">LTRI10_LOCUS17510</name>
</gene>